<proteinExistence type="predicted"/>
<keyword evidence="3" id="KW-0998">Cell outer membrane</keyword>
<evidence type="ECO:0000256" key="5">
    <source>
        <dbReference type="SAM" id="SignalP"/>
    </source>
</evidence>
<dbReference type="InterPro" id="IPR006664">
    <property type="entry name" value="OMP_bac"/>
</dbReference>
<feature type="chain" id="PRO_5045080109" description="OmpA-like domain-containing protein" evidence="5">
    <location>
        <begin position="22"/>
        <end position="232"/>
    </location>
</feature>
<dbReference type="Proteomes" id="UP001165069">
    <property type="component" value="Unassembled WGS sequence"/>
</dbReference>
<feature type="signal peptide" evidence="5">
    <location>
        <begin position="1"/>
        <end position="21"/>
    </location>
</feature>
<gene>
    <name evidence="7" type="ORF">GETHLI_11840</name>
</gene>
<accession>A0ABQ5QCW8</accession>
<evidence type="ECO:0000259" key="6">
    <source>
        <dbReference type="PROSITE" id="PS51123"/>
    </source>
</evidence>
<keyword evidence="8" id="KW-1185">Reference proteome</keyword>
<dbReference type="InterPro" id="IPR036737">
    <property type="entry name" value="OmpA-like_sf"/>
</dbReference>
<dbReference type="PROSITE" id="PS51123">
    <property type="entry name" value="OMPA_2"/>
    <property type="match status" value="1"/>
</dbReference>
<dbReference type="PANTHER" id="PTHR30329">
    <property type="entry name" value="STATOR ELEMENT OF FLAGELLAR MOTOR COMPLEX"/>
    <property type="match status" value="1"/>
</dbReference>
<evidence type="ECO:0000313" key="7">
    <source>
        <dbReference type="EMBL" id="GLH72682.1"/>
    </source>
</evidence>
<evidence type="ECO:0000256" key="2">
    <source>
        <dbReference type="ARBA" id="ARBA00023136"/>
    </source>
</evidence>
<dbReference type="PRINTS" id="PR01021">
    <property type="entry name" value="OMPADOMAIN"/>
</dbReference>
<comment type="caution">
    <text evidence="7">The sequence shown here is derived from an EMBL/GenBank/DDBJ whole genome shotgun (WGS) entry which is preliminary data.</text>
</comment>
<dbReference type="SUPFAM" id="SSF103088">
    <property type="entry name" value="OmpA-like"/>
    <property type="match status" value="1"/>
</dbReference>
<comment type="subcellular location">
    <subcellularLocation>
        <location evidence="1">Cell outer membrane</location>
    </subcellularLocation>
</comment>
<dbReference type="InterPro" id="IPR050330">
    <property type="entry name" value="Bact_OuterMem_StrucFunc"/>
</dbReference>
<dbReference type="PANTHER" id="PTHR30329:SF21">
    <property type="entry name" value="LIPOPROTEIN YIAD-RELATED"/>
    <property type="match status" value="1"/>
</dbReference>
<reference evidence="7 8" key="1">
    <citation type="journal article" date="2023" name="Antonie Van Leeuwenhoek">
        <title>Mesoterricola silvestris gen. nov., sp. nov., Mesoterricola sediminis sp. nov., Geothrix oryzae sp. nov., Geothrix edaphica sp. nov., Geothrix rubra sp. nov., and Geothrix limicola sp. nov., six novel members of Acidobacteriota isolated from soils.</title>
        <authorList>
            <person name="Itoh H."/>
            <person name="Sugisawa Y."/>
            <person name="Mise K."/>
            <person name="Xu Z."/>
            <person name="Kuniyasu M."/>
            <person name="Ushijima N."/>
            <person name="Kawano K."/>
            <person name="Kobayashi E."/>
            <person name="Shiratori Y."/>
            <person name="Masuda Y."/>
            <person name="Senoo K."/>
        </authorList>
    </citation>
    <scope>NUCLEOTIDE SEQUENCE [LARGE SCALE GENOMIC DNA]</scope>
    <source>
        <strain evidence="7 8">Red804</strain>
    </source>
</reference>
<protein>
    <recommendedName>
        <fullName evidence="6">OmpA-like domain-containing protein</fullName>
    </recommendedName>
</protein>
<dbReference type="Pfam" id="PF00691">
    <property type="entry name" value="OmpA"/>
    <property type="match status" value="1"/>
</dbReference>
<evidence type="ECO:0000256" key="3">
    <source>
        <dbReference type="ARBA" id="ARBA00023237"/>
    </source>
</evidence>
<evidence type="ECO:0000256" key="4">
    <source>
        <dbReference type="PROSITE-ProRule" id="PRU00473"/>
    </source>
</evidence>
<evidence type="ECO:0000313" key="8">
    <source>
        <dbReference type="Proteomes" id="UP001165069"/>
    </source>
</evidence>
<keyword evidence="2 4" id="KW-0472">Membrane</keyword>
<dbReference type="RefSeq" id="WP_285571706.1">
    <property type="nucleotide sequence ID" value="NZ_BSDE01000002.1"/>
</dbReference>
<dbReference type="CDD" id="cd07185">
    <property type="entry name" value="OmpA_C-like"/>
    <property type="match status" value="1"/>
</dbReference>
<feature type="domain" description="OmpA-like" evidence="6">
    <location>
        <begin position="116"/>
        <end position="232"/>
    </location>
</feature>
<dbReference type="InterPro" id="IPR006665">
    <property type="entry name" value="OmpA-like"/>
</dbReference>
<keyword evidence="5" id="KW-0732">Signal</keyword>
<organism evidence="7 8">
    <name type="scientific">Geothrix limicola</name>
    <dbReference type="NCBI Taxonomy" id="2927978"/>
    <lineage>
        <taxon>Bacteria</taxon>
        <taxon>Pseudomonadati</taxon>
        <taxon>Acidobacteriota</taxon>
        <taxon>Holophagae</taxon>
        <taxon>Holophagales</taxon>
        <taxon>Holophagaceae</taxon>
        <taxon>Geothrix</taxon>
    </lineage>
</organism>
<sequence length="232" mass="24869">MNAQSSAFCALVCSLTVGILAFGCRTPEPPAPQPAIKVTITSDPGKAALFRGGKPIGETPQTLAVNATEDLLPITATFGQEVLVEKRIKYLNLDRVEMSFTFGAGRSAMAKVLKLPRILVFDYGAGVTFDVNRADLKPDFLPLLDQQARLLNGPFSALEVHLCGHTDSQGTNDFNLALSLDRARAVAGRLEAQGVPKNRLKSEGFGSAYPVAGNDTESGRSLNRRTELILPQ</sequence>
<name>A0ABQ5QCW8_9BACT</name>
<dbReference type="Gene3D" id="3.30.1330.60">
    <property type="entry name" value="OmpA-like domain"/>
    <property type="match status" value="1"/>
</dbReference>
<dbReference type="EMBL" id="BSDE01000002">
    <property type="protein sequence ID" value="GLH72682.1"/>
    <property type="molecule type" value="Genomic_DNA"/>
</dbReference>
<evidence type="ECO:0000256" key="1">
    <source>
        <dbReference type="ARBA" id="ARBA00004442"/>
    </source>
</evidence>